<organism evidence="1 2">
    <name type="scientific">Dokdonia pacifica</name>
    <dbReference type="NCBI Taxonomy" id="1627892"/>
    <lineage>
        <taxon>Bacteria</taxon>
        <taxon>Pseudomonadati</taxon>
        <taxon>Bacteroidota</taxon>
        <taxon>Flavobacteriia</taxon>
        <taxon>Flavobacteriales</taxon>
        <taxon>Flavobacteriaceae</taxon>
        <taxon>Dokdonia</taxon>
    </lineage>
</organism>
<gene>
    <name evidence="1" type="ORF">SAMN06265376_104293</name>
</gene>
<keyword evidence="2" id="KW-1185">Reference proteome</keyword>
<dbReference type="Proteomes" id="UP000198379">
    <property type="component" value="Unassembled WGS sequence"/>
</dbReference>
<dbReference type="OrthoDB" id="1164169at2"/>
<proteinExistence type="predicted"/>
<sequence length="118" mass="13676">MYRLQEIKPSVLRGIPITNEQEIIHQTGSPLRLEDGYALIKKQTEHFTIDDPLAKEADRLLFELVEKHRKNTAKEPIKRSKSKVTPLLSKEAIQIRENERLRAIRLLKLKLTLTPKSA</sequence>
<accession>A0A239ABM9</accession>
<protein>
    <submittedName>
        <fullName evidence="1">Uncharacterized protein</fullName>
    </submittedName>
</protein>
<dbReference type="AlphaFoldDB" id="A0A239ABM9"/>
<dbReference type="RefSeq" id="WP_089372098.1">
    <property type="nucleotide sequence ID" value="NZ_BMEP01000007.1"/>
</dbReference>
<name>A0A239ABM9_9FLAO</name>
<evidence type="ECO:0000313" key="1">
    <source>
        <dbReference type="EMBL" id="SNR92792.1"/>
    </source>
</evidence>
<evidence type="ECO:0000313" key="2">
    <source>
        <dbReference type="Proteomes" id="UP000198379"/>
    </source>
</evidence>
<reference evidence="1 2" key="1">
    <citation type="submission" date="2017-06" db="EMBL/GenBank/DDBJ databases">
        <authorList>
            <person name="Kim H.J."/>
            <person name="Triplett B.A."/>
        </authorList>
    </citation>
    <scope>NUCLEOTIDE SEQUENCE [LARGE SCALE GENOMIC DNA]</scope>
    <source>
        <strain evidence="1 2">DSM 25597</strain>
    </source>
</reference>
<dbReference type="EMBL" id="FZNY01000004">
    <property type="protein sequence ID" value="SNR92792.1"/>
    <property type="molecule type" value="Genomic_DNA"/>
</dbReference>